<dbReference type="InterPro" id="IPR020845">
    <property type="entry name" value="AMP-binding_CS"/>
</dbReference>
<evidence type="ECO:0000256" key="9">
    <source>
        <dbReference type="SAM" id="MobiDB-lite"/>
    </source>
</evidence>
<feature type="domain" description="Carrier" evidence="10">
    <location>
        <begin position="757"/>
        <end position="832"/>
    </location>
</feature>
<keyword evidence="8" id="KW-0511">Multifunctional enzyme</keyword>
<accession>A0ABW5FG34</accession>
<evidence type="ECO:0000256" key="2">
    <source>
        <dbReference type="ARBA" id="ARBA00006432"/>
    </source>
</evidence>
<dbReference type="PROSITE" id="PS52004">
    <property type="entry name" value="KS3_2"/>
    <property type="match status" value="1"/>
</dbReference>
<dbReference type="InterPro" id="IPR001242">
    <property type="entry name" value="Condensation_dom"/>
</dbReference>
<evidence type="ECO:0000259" key="10">
    <source>
        <dbReference type="PROSITE" id="PS50075"/>
    </source>
</evidence>
<proteinExistence type="inferred from homology"/>
<keyword evidence="13" id="KW-1185">Reference proteome</keyword>
<evidence type="ECO:0000256" key="5">
    <source>
        <dbReference type="ARBA" id="ARBA00022598"/>
    </source>
</evidence>
<dbReference type="SUPFAM" id="SSF56801">
    <property type="entry name" value="Acetyl-CoA synthetase-like"/>
    <property type="match status" value="1"/>
</dbReference>
<dbReference type="PROSITE" id="PS50075">
    <property type="entry name" value="CARRIER"/>
    <property type="match status" value="2"/>
</dbReference>
<dbReference type="InterPro" id="IPR057737">
    <property type="entry name" value="Condensation_MtbB-like"/>
</dbReference>
<evidence type="ECO:0000256" key="7">
    <source>
        <dbReference type="ARBA" id="ARBA00023194"/>
    </source>
</evidence>
<feature type="domain" description="Carrier" evidence="10">
    <location>
        <begin position="2098"/>
        <end position="2173"/>
    </location>
</feature>
<dbReference type="Gene3D" id="1.10.1200.10">
    <property type="entry name" value="ACP-like"/>
    <property type="match status" value="2"/>
</dbReference>
<organism evidence="12 13">
    <name type="scientific">Paenibacillus rhizoplanae</name>
    <dbReference type="NCBI Taxonomy" id="1917181"/>
    <lineage>
        <taxon>Bacteria</taxon>
        <taxon>Bacillati</taxon>
        <taxon>Bacillota</taxon>
        <taxon>Bacilli</taxon>
        <taxon>Bacillales</taxon>
        <taxon>Paenibacillaceae</taxon>
        <taxon>Paenibacillus</taxon>
    </lineage>
</organism>
<dbReference type="Gene3D" id="3.40.47.10">
    <property type="match status" value="1"/>
</dbReference>
<dbReference type="SMART" id="SM00825">
    <property type="entry name" value="PKS_KS"/>
    <property type="match status" value="1"/>
</dbReference>
<dbReference type="Proteomes" id="UP001597448">
    <property type="component" value="Unassembled WGS sequence"/>
</dbReference>
<gene>
    <name evidence="12" type="ORF">ACFSX3_27670</name>
</gene>
<comment type="similarity">
    <text evidence="2">Belongs to the ATP-dependent AMP-binding enzyme family.</text>
</comment>
<keyword evidence="4" id="KW-0597">Phosphoprotein</keyword>
<evidence type="ECO:0000256" key="3">
    <source>
        <dbReference type="ARBA" id="ARBA00022450"/>
    </source>
</evidence>
<dbReference type="Gene3D" id="1.10.1240.100">
    <property type="match status" value="1"/>
</dbReference>
<dbReference type="EMBL" id="JBHUKY010000072">
    <property type="protein sequence ID" value="MFD2413654.1"/>
    <property type="molecule type" value="Genomic_DNA"/>
</dbReference>
<dbReference type="PROSITE" id="PS00455">
    <property type="entry name" value="AMP_BINDING"/>
    <property type="match status" value="1"/>
</dbReference>
<dbReference type="SMART" id="SM01294">
    <property type="entry name" value="PKS_PP_betabranch"/>
    <property type="match status" value="1"/>
</dbReference>
<dbReference type="InterPro" id="IPR045851">
    <property type="entry name" value="AMP-bd_C_sf"/>
</dbReference>
<evidence type="ECO:0000256" key="8">
    <source>
        <dbReference type="ARBA" id="ARBA00023268"/>
    </source>
</evidence>
<dbReference type="RefSeq" id="WP_209993031.1">
    <property type="nucleotide sequence ID" value="NZ_JBHUKY010000072.1"/>
</dbReference>
<evidence type="ECO:0000256" key="1">
    <source>
        <dbReference type="ARBA" id="ARBA00001957"/>
    </source>
</evidence>
<dbReference type="InterPro" id="IPR010071">
    <property type="entry name" value="AA_adenyl_dom"/>
</dbReference>
<dbReference type="SMART" id="SM00823">
    <property type="entry name" value="PKS_PP"/>
    <property type="match status" value="2"/>
</dbReference>
<dbReference type="CDD" id="cd00833">
    <property type="entry name" value="PKS"/>
    <property type="match status" value="1"/>
</dbReference>
<dbReference type="InterPro" id="IPR016039">
    <property type="entry name" value="Thiolase-like"/>
</dbReference>
<dbReference type="InterPro" id="IPR029479">
    <property type="entry name" value="Nitroreductase"/>
</dbReference>
<dbReference type="SUPFAM" id="SSF53901">
    <property type="entry name" value="Thiolase-like"/>
    <property type="match status" value="1"/>
</dbReference>
<evidence type="ECO:0000256" key="6">
    <source>
        <dbReference type="ARBA" id="ARBA00022679"/>
    </source>
</evidence>
<dbReference type="InterPro" id="IPR000873">
    <property type="entry name" value="AMP-dep_synth/lig_dom"/>
</dbReference>
<dbReference type="Pfam" id="PF00881">
    <property type="entry name" value="Nitroreductase"/>
    <property type="match status" value="1"/>
</dbReference>
<dbReference type="Gene3D" id="3.30.70.3290">
    <property type="match status" value="1"/>
</dbReference>
<comment type="caution">
    <text evidence="12">The sequence shown here is derived from an EMBL/GenBank/DDBJ whole genome shotgun (WGS) entry which is preliminary data.</text>
</comment>
<sequence length="2207" mass="243506">MSKQQSEQDISNDIAIVSMVCRFPGVDSVEQYWELLASGTDALQLSPAPAGPGVEPLNRLGREGLIPVNTALKDVEKFDAAFFKLTGREAEITDPQHRLFMESAWEVLEKAGYNPLNYPGLIGLFAGVSTSTYLINHLLADRDGNESVSDLQLMIANDKDHMTAQIAYRLNICGPVVAVQTACSTSLVATHLACESLLSGQCDLALAGGVTFKFPQVPGYLYHQGGLSAADGMIHAFDAEATGTVYSNGLGIVVLRRLEDALRDGDMIQAVIKGSAINSDGANRIGYAAPGVDGQAAVIAEAMSIAQVQPDAISYVEAHGSGTPLGDDIELEALSRAFAAARSNHFCAIGSAKTNIGHVEMASGAAGLIKTALALKHRKIPASLHFETPNPKLEEHNSPFYVNDMLADWDAGEHGRYAGVSSFGLGGINAHLVMTEAPLQAEGEEEENRCELLVLSAKSASALERMCANMAAHIEIHPQLNLSDVAYTLKTGRAVFAASKAIVFRGRTDLLEQLRAACVTGITHQGAAPEGKQAVCVSFSPSCVLAAEEARDLYESNPSFRQLISELSDQIRRSYPLDLRHYVRSALAPDPSSATGRMLSFALQLALGRLFLGWGIQASSIVGSGVGDWVRQVLMGECVLEDAVHHLSSEDKDHTSPHASEQVEQVYVLNLGKPGASGGQIAAAGQAPGLYWLHSEIARLWLAGTELDWALYYEGERRRKVELPTYPFERGVFWIGPSSGRDAAEVDRDSRQENRTADNSYYQQKVKEIWEQSLGLKIADGQETFFELGGHSLLATQILFVMNKTFRTEITLQQFFDHPTVDDLAALAAEQAGQGISAYTDLPEVQVALAERYDPFPLTDVQKAYWIGRSEGLELGNVSTHMYFENDLADLNLSTFQLAFQALIDRHDMLRSVILPDGQQQILPQVPSYIIRSYDSTTSGEEERSAHVQSIREEMSHQVLDCCQWPLFDVRATRLPEGKVRLHISVDLLIADAWSLELLLRELSVLYLNPAHVFEPLTLSFRDYVLATAEIEKSELFRRSETYWKGRLDSLPMGPQFELVKEPSQVLKPEFRRRQHVISAPDWKQLKKRAERYGITSTVALLSAFSEVLTLWSRKAHFALNLTLFNRLPIHPEVGEVIGDFTSLTLLEIDNREPGAFISRAQRHQRRLLEDMDHRYFSGVRVTRELLAKYKEPSKAIVPVIFTSILNQTEQAAAEGQPAQTLQEDRYSVSQTPQVWLDHQVLERDGELHFNWDSVDELFPDGMLDEMFAAYCGLLDMLAQEPQIWEEPLPLSTELSHRMPHRERLQEVTDFHTRVLPPNPSPGSLLERYHNNVRQRPSAVALIASGRQLSYSELNDYADYVAGQLILNGARPGNPVAVVMHKGWEQIAAVLGILKAGCAYLPVDASLPQARIAELLRLGQVAAAVIQPDLDHTGWPQLMHVVLNGQCKPDGTYGAEDPEAADRLAYIMFTSGSTGVPKGVMVNHRSVLNTTEAILHTYNVGPKDVMFGLSALNFDLSVFDIFGMLSAGGTLVLPDKDHLRDPAHWLELMNRTGVTLWNTVPALLSMLTELVKDTPSPVCGSLRLALLSGDWIPLGLPQATSRLKPGLEVVSLGGATEAAIWSIAYPIQEVMPGWTSIPYGRSLANQRVYVLNERMEECPVGVCGELFIGGNGLAIGYWQDEQRTIERFIRHPLTGQRLYRTGDLGRYAEDGNIEFLGREDLQIKVRGHRIELGEIEAALKSHPYVKEATVISQGEGERKRLSAYVTVDREQAYGVAGMAGQELITGAVDRMLFKLNEPALRKNLSGKSFSLADAVDGNVPFLQRRSYRSFVQEPISRQQFGAFTSALSQRTFDGLPFPKFQYGSAGGLYPVQVYFHLKPGAVEDLPGGLYYYNRKEHQLLLLEEHPRMEAAIHAPGNREVFEASAFQIFLIGCMDAIVPMYGQKDGLGYSLMEAGIISQLLEDKGPEHGIGLIQMGTLGFDHIRPLFRLRSNDIYLHCLLGGGITPEQMTLSGQVEEMNLYSSNKNTAKESKPDISKALTGYLKEKLPSYMVPSAIQELENYPLTANGKVDRKALALLEPQLPQSEEASGMTTGELPSGSASLLQQIADAWRKVLNRQEIGLHDNFFDLGGDSISMVALFRELQADYGSRLTMVELFRYPTITDLCEFLLEDAADSPTQDGLPLERERADSRRSSLAQLAGKQRQGR</sequence>
<dbReference type="PANTHER" id="PTHR45527:SF10">
    <property type="entry name" value="PYOCHELIN SYNTHASE PCHF"/>
    <property type="match status" value="1"/>
</dbReference>
<comment type="cofactor">
    <cofactor evidence="1">
        <name>pantetheine 4'-phosphate</name>
        <dbReference type="ChEBI" id="CHEBI:47942"/>
    </cofactor>
</comment>
<dbReference type="Pfam" id="PF22621">
    <property type="entry name" value="CurL-like_PKS_C"/>
    <property type="match status" value="1"/>
</dbReference>
<dbReference type="Pfam" id="PF00501">
    <property type="entry name" value="AMP-binding"/>
    <property type="match status" value="1"/>
</dbReference>
<evidence type="ECO:0000313" key="12">
    <source>
        <dbReference type="EMBL" id="MFD2413654.1"/>
    </source>
</evidence>
<dbReference type="Pfam" id="PF00109">
    <property type="entry name" value="ketoacyl-synt"/>
    <property type="match status" value="1"/>
</dbReference>
<dbReference type="Gene3D" id="2.30.38.10">
    <property type="entry name" value="Luciferase, Domain 3"/>
    <property type="match status" value="1"/>
</dbReference>
<dbReference type="CDD" id="cd19535">
    <property type="entry name" value="Cyc_NRPS"/>
    <property type="match status" value="1"/>
</dbReference>
<dbReference type="Gene3D" id="3.30.559.30">
    <property type="entry name" value="Nonribosomal peptide synthetase, condensation domain"/>
    <property type="match status" value="1"/>
</dbReference>
<feature type="region of interest" description="Disordered" evidence="9">
    <location>
        <begin position="2175"/>
        <end position="2207"/>
    </location>
</feature>
<evidence type="ECO:0000259" key="11">
    <source>
        <dbReference type="PROSITE" id="PS52004"/>
    </source>
</evidence>
<dbReference type="Gene3D" id="3.40.50.980">
    <property type="match status" value="2"/>
</dbReference>
<keyword evidence="3" id="KW-0596">Phosphopantetheine</keyword>
<dbReference type="InterPro" id="IPR023213">
    <property type="entry name" value="CAT-like_dom_sf"/>
</dbReference>
<dbReference type="InterPro" id="IPR014031">
    <property type="entry name" value="Ketoacyl_synth_C"/>
</dbReference>
<dbReference type="InterPro" id="IPR014030">
    <property type="entry name" value="Ketoacyl_synth_N"/>
</dbReference>
<name>A0ABW5FG34_9BACL</name>
<reference evidence="13" key="1">
    <citation type="journal article" date="2019" name="Int. J. Syst. Evol. Microbiol.">
        <title>The Global Catalogue of Microorganisms (GCM) 10K type strain sequencing project: providing services to taxonomists for standard genome sequencing and annotation.</title>
        <authorList>
            <consortium name="The Broad Institute Genomics Platform"/>
            <consortium name="The Broad Institute Genome Sequencing Center for Infectious Disease"/>
            <person name="Wu L."/>
            <person name="Ma J."/>
        </authorList>
    </citation>
    <scope>NUCLEOTIDE SEQUENCE [LARGE SCALE GENOMIC DNA]</scope>
    <source>
        <strain evidence="13">CCM 8725</strain>
    </source>
</reference>
<dbReference type="SUPFAM" id="SSF52777">
    <property type="entry name" value="CoA-dependent acyltransferases"/>
    <property type="match status" value="2"/>
</dbReference>
<dbReference type="InterPro" id="IPR020841">
    <property type="entry name" value="PKS_Beta-ketoAc_synthase_dom"/>
</dbReference>
<dbReference type="InterPro" id="IPR020806">
    <property type="entry name" value="PKS_PP-bd"/>
</dbReference>
<evidence type="ECO:0000313" key="13">
    <source>
        <dbReference type="Proteomes" id="UP001597448"/>
    </source>
</evidence>
<keyword evidence="7" id="KW-0045">Antibiotic biosynthesis</keyword>
<dbReference type="NCBIfam" id="TIGR01733">
    <property type="entry name" value="AA-adenyl-dom"/>
    <property type="match status" value="1"/>
</dbReference>
<dbReference type="InterPro" id="IPR009081">
    <property type="entry name" value="PP-bd_ACP"/>
</dbReference>
<dbReference type="SUPFAM" id="SSF55469">
    <property type="entry name" value="FMN-dependent nitroreductase-like"/>
    <property type="match status" value="1"/>
</dbReference>
<keyword evidence="5" id="KW-0436">Ligase</keyword>
<evidence type="ECO:0000256" key="4">
    <source>
        <dbReference type="ARBA" id="ARBA00022553"/>
    </source>
</evidence>
<dbReference type="Pfam" id="PF02801">
    <property type="entry name" value="Ketoacyl-synt_C"/>
    <property type="match status" value="1"/>
</dbReference>
<feature type="compositionally biased region" description="Basic and acidic residues" evidence="9">
    <location>
        <begin position="2183"/>
        <end position="2193"/>
    </location>
</feature>
<dbReference type="PANTHER" id="PTHR45527">
    <property type="entry name" value="NONRIBOSOMAL PEPTIDE SYNTHETASE"/>
    <property type="match status" value="1"/>
</dbReference>
<keyword evidence="6" id="KW-0808">Transferase</keyword>
<dbReference type="CDD" id="cd12114">
    <property type="entry name" value="A_NRPS_TlmIV_like"/>
    <property type="match status" value="1"/>
</dbReference>
<dbReference type="Gene3D" id="3.40.109.10">
    <property type="entry name" value="NADH Oxidase"/>
    <property type="match status" value="1"/>
</dbReference>
<dbReference type="SUPFAM" id="SSF47336">
    <property type="entry name" value="ACP-like"/>
    <property type="match status" value="2"/>
</dbReference>
<dbReference type="CDD" id="cd02142">
    <property type="entry name" value="McbC_SagB-like_oxidoreductase"/>
    <property type="match status" value="1"/>
</dbReference>
<dbReference type="Gene3D" id="3.30.300.30">
    <property type="match status" value="2"/>
</dbReference>
<dbReference type="Pfam" id="PF00668">
    <property type="entry name" value="Condensation"/>
    <property type="match status" value="1"/>
</dbReference>
<protein>
    <submittedName>
        <fullName evidence="12">Non-ribosomal peptide synthetase</fullName>
    </submittedName>
</protein>
<dbReference type="InterPro" id="IPR000415">
    <property type="entry name" value="Nitroreductase-like"/>
</dbReference>
<dbReference type="Pfam" id="PF00550">
    <property type="entry name" value="PP-binding"/>
    <property type="match status" value="2"/>
</dbReference>
<dbReference type="Gene3D" id="3.30.559.10">
    <property type="entry name" value="Chloramphenicol acetyltransferase-like domain"/>
    <property type="match status" value="1"/>
</dbReference>
<feature type="domain" description="Ketosynthase family 3 (KS3)" evidence="11">
    <location>
        <begin position="11"/>
        <end position="436"/>
    </location>
</feature>
<dbReference type="InterPro" id="IPR036736">
    <property type="entry name" value="ACP-like_sf"/>
</dbReference>